<dbReference type="AlphaFoldDB" id="A0A127VI29"/>
<dbReference type="KEGG" id="pcm:AY601_4089"/>
<dbReference type="PATRIC" id="fig|188932.3.peg.4245"/>
<gene>
    <name evidence="1" type="ORF">AY601_4089</name>
</gene>
<sequence length="354" mass="40754">MANPINNKYEKLHFNEQDRVVNYINKQYDSIISQIAPLVESGAATSVVQRKLNFLLKQFRKNVTARIENGIRFSWDISNQKNIAYFERRLSGFKIPDQIRKALFNPNHNRLEAFIARKDGGMDLSSRVWKSAQQFKINVDMSMDIGIAEGKGAKAIGRELRQNLNEPDKLFRRVRNSRGNLKLSKPAEAYKPGQGVYRSAAKNSERLARTETNRGYRAADGAAWENNPLVLGYEIRLSATAKPKIRCELCKSLEGKYPVWFVWNGWHPNCLCFKIPILMDDEMMAKYQKLVARGLDTPGAVKDLQVSLKINDPPPEFNIWINTNAERVEGWKARPYWWKDNDKFITTVLKNEVT</sequence>
<dbReference type="RefSeq" id="WP_068404484.1">
    <property type="nucleotide sequence ID" value="NZ_CP014504.1"/>
</dbReference>
<organism evidence="1 2">
    <name type="scientific">Pedobacter cryoconitis</name>
    <dbReference type="NCBI Taxonomy" id="188932"/>
    <lineage>
        <taxon>Bacteria</taxon>
        <taxon>Pseudomonadati</taxon>
        <taxon>Bacteroidota</taxon>
        <taxon>Sphingobacteriia</taxon>
        <taxon>Sphingobacteriales</taxon>
        <taxon>Sphingobacteriaceae</taxon>
        <taxon>Pedobacter</taxon>
    </lineage>
</organism>
<dbReference type="EMBL" id="CP014504">
    <property type="protein sequence ID" value="AMQ00940.1"/>
    <property type="molecule type" value="Genomic_DNA"/>
</dbReference>
<evidence type="ECO:0008006" key="3">
    <source>
        <dbReference type="Google" id="ProtNLM"/>
    </source>
</evidence>
<dbReference type="OrthoDB" id="661150at2"/>
<reference evidence="1 2" key="1">
    <citation type="submission" date="2016-03" db="EMBL/GenBank/DDBJ databases">
        <title>Complete genome sequence of Pedobacter cryoconitis PAMC 27485.</title>
        <authorList>
            <person name="Lee J."/>
            <person name="Kim O.-S."/>
        </authorList>
    </citation>
    <scope>NUCLEOTIDE SEQUENCE [LARGE SCALE GENOMIC DNA]</scope>
    <source>
        <strain evidence="1 2">PAMC 27485</strain>
    </source>
</reference>
<dbReference type="Proteomes" id="UP000071561">
    <property type="component" value="Chromosome"/>
</dbReference>
<protein>
    <recommendedName>
        <fullName evidence="3">Phage Mu protein F like protein</fullName>
    </recommendedName>
</protein>
<proteinExistence type="predicted"/>
<name>A0A127VI29_9SPHI</name>
<accession>A0A127VI29</accession>
<keyword evidence="2" id="KW-1185">Reference proteome</keyword>
<evidence type="ECO:0000313" key="2">
    <source>
        <dbReference type="Proteomes" id="UP000071561"/>
    </source>
</evidence>
<evidence type="ECO:0000313" key="1">
    <source>
        <dbReference type="EMBL" id="AMQ00940.1"/>
    </source>
</evidence>